<sequence length="409" mass="45312">EPPTLDNIVALIESSTNAADLHYQISSCAQRDVREAILASTLSTGADPLTIVPPHHTLGALWIVSARLHIPSAPPVPPDYIGALCASLNREHAQLAHERVSMLTSGISSLSLQLDNPAWALMPLRDLVYRFPPSPSCITTVHPFYMMAVHRSKSYSHARGLLLDHPIEYLDTTLCPELSHTDCLNYFYLAGIALTLLSMSHRKQYLQQALAYFEACITYPGTAVSAVQLEALKKMTLIELFMYGKTTPLPKYTHPQLLKLFKGTPYYHFSAGYPGAPHLCREIAEKEHQMFNEDKNASLVELALDALPKWALQRLTHTYVTFSLEDIAEAIQLPDGEVVREMVLEMIAAGEVHAVISGDGTVSFTDALTQVSRQQVDAMLLRAQRQSDALAVIDARIGRSREFLTKVRA</sequence>
<evidence type="ECO:0000256" key="6">
    <source>
        <dbReference type="ARBA" id="ARBA00022790"/>
    </source>
</evidence>
<proteinExistence type="inferred from homology"/>
<dbReference type="InterPro" id="IPR000717">
    <property type="entry name" value="PCI_dom"/>
</dbReference>
<accession>A0A0D7ACP0</accession>
<gene>
    <name evidence="9" type="ORF">FISHEDRAFT_23327</name>
</gene>
<evidence type="ECO:0000256" key="7">
    <source>
        <dbReference type="ARBA" id="ARBA00023242"/>
    </source>
</evidence>
<name>A0A0D7ACP0_9AGAR</name>
<dbReference type="Pfam" id="PF22788">
    <property type="entry name" value="COP9_hel_rpt"/>
    <property type="match status" value="1"/>
</dbReference>
<dbReference type="InterPro" id="IPR050756">
    <property type="entry name" value="CSN3"/>
</dbReference>
<keyword evidence="5" id="KW-0963">Cytoplasm</keyword>
<comment type="similarity">
    <text evidence="3">Belongs to the CSN3 family.</text>
</comment>
<dbReference type="EMBL" id="KN881833">
    <property type="protein sequence ID" value="KIY48410.1"/>
    <property type="molecule type" value="Genomic_DNA"/>
</dbReference>
<dbReference type="GO" id="GO:0006511">
    <property type="term" value="P:ubiquitin-dependent protein catabolic process"/>
    <property type="evidence" value="ECO:0007669"/>
    <property type="project" value="TreeGrafter"/>
</dbReference>
<dbReference type="InterPro" id="IPR055089">
    <property type="entry name" value="COP9_N"/>
</dbReference>
<evidence type="ECO:0000256" key="1">
    <source>
        <dbReference type="ARBA" id="ARBA00004123"/>
    </source>
</evidence>
<comment type="subcellular location">
    <subcellularLocation>
        <location evidence="2">Cytoplasm</location>
    </subcellularLocation>
    <subcellularLocation>
        <location evidence="1">Nucleus</location>
    </subcellularLocation>
</comment>
<dbReference type="OrthoDB" id="29061at2759"/>
<keyword evidence="6" id="KW-0736">Signalosome</keyword>
<keyword evidence="7" id="KW-0539">Nucleus</keyword>
<feature type="non-terminal residue" evidence="9">
    <location>
        <position position="1"/>
    </location>
</feature>
<dbReference type="PANTHER" id="PTHR10758:SF1">
    <property type="entry name" value="COP9 SIGNALOSOME COMPLEX SUBUNIT 3"/>
    <property type="match status" value="1"/>
</dbReference>
<dbReference type="PANTHER" id="PTHR10758">
    <property type="entry name" value="26S PROTEASOME NON-ATPASE REGULATORY SUBUNIT 3/COP9 SIGNALOSOME COMPLEX SUBUNIT 3"/>
    <property type="match status" value="1"/>
</dbReference>
<protein>
    <recommendedName>
        <fullName evidence="4">COP9 signalosome complex subunit 3</fullName>
    </recommendedName>
</protein>
<evidence type="ECO:0000256" key="4">
    <source>
        <dbReference type="ARBA" id="ARBA00014878"/>
    </source>
</evidence>
<feature type="domain" description="PCI" evidence="8">
    <location>
        <begin position="205"/>
        <end position="370"/>
    </location>
</feature>
<evidence type="ECO:0000256" key="2">
    <source>
        <dbReference type="ARBA" id="ARBA00004496"/>
    </source>
</evidence>
<organism evidence="9 10">
    <name type="scientific">Fistulina hepatica ATCC 64428</name>
    <dbReference type="NCBI Taxonomy" id="1128425"/>
    <lineage>
        <taxon>Eukaryota</taxon>
        <taxon>Fungi</taxon>
        <taxon>Dikarya</taxon>
        <taxon>Basidiomycota</taxon>
        <taxon>Agaricomycotina</taxon>
        <taxon>Agaricomycetes</taxon>
        <taxon>Agaricomycetidae</taxon>
        <taxon>Agaricales</taxon>
        <taxon>Fistulinaceae</taxon>
        <taxon>Fistulina</taxon>
    </lineage>
</organism>
<dbReference type="PROSITE" id="PS50250">
    <property type="entry name" value="PCI"/>
    <property type="match status" value="1"/>
</dbReference>
<dbReference type="GO" id="GO:0005737">
    <property type="term" value="C:cytoplasm"/>
    <property type="evidence" value="ECO:0007669"/>
    <property type="project" value="UniProtKB-SubCell"/>
</dbReference>
<feature type="non-terminal residue" evidence="9">
    <location>
        <position position="409"/>
    </location>
</feature>
<dbReference type="AlphaFoldDB" id="A0A0D7ACP0"/>
<dbReference type="Proteomes" id="UP000054144">
    <property type="component" value="Unassembled WGS sequence"/>
</dbReference>
<evidence type="ECO:0000313" key="9">
    <source>
        <dbReference type="EMBL" id="KIY48410.1"/>
    </source>
</evidence>
<dbReference type="GO" id="GO:0008180">
    <property type="term" value="C:COP9 signalosome"/>
    <property type="evidence" value="ECO:0007669"/>
    <property type="project" value="UniProtKB-KW"/>
</dbReference>
<evidence type="ECO:0000256" key="5">
    <source>
        <dbReference type="ARBA" id="ARBA00022490"/>
    </source>
</evidence>
<dbReference type="Pfam" id="PF01399">
    <property type="entry name" value="PCI"/>
    <property type="match status" value="1"/>
</dbReference>
<keyword evidence="10" id="KW-1185">Reference proteome</keyword>
<evidence type="ECO:0000259" key="8">
    <source>
        <dbReference type="PROSITE" id="PS50250"/>
    </source>
</evidence>
<reference evidence="9 10" key="1">
    <citation type="journal article" date="2015" name="Fungal Genet. Biol.">
        <title>Evolution of novel wood decay mechanisms in Agaricales revealed by the genome sequences of Fistulina hepatica and Cylindrobasidium torrendii.</title>
        <authorList>
            <person name="Floudas D."/>
            <person name="Held B.W."/>
            <person name="Riley R."/>
            <person name="Nagy L.G."/>
            <person name="Koehler G."/>
            <person name="Ransdell A.S."/>
            <person name="Younus H."/>
            <person name="Chow J."/>
            <person name="Chiniquy J."/>
            <person name="Lipzen A."/>
            <person name="Tritt A."/>
            <person name="Sun H."/>
            <person name="Haridas S."/>
            <person name="LaButti K."/>
            <person name="Ohm R.A."/>
            <person name="Kues U."/>
            <person name="Blanchette R.A."/>
            <person name="Grigoriev I.V."/>
            <person name="Minto R.E."/>
            <person name="Hibbett D.S."/>
        </authorList>
    </citation>
    <scope>NUCLEOTIDE SEQUENCE [LARGE SCALE GENOMIC DNA]</scope>
    <source>
        <strain evidence="9 10">ATCC 64428</strain>
    </source>
</reference>
<evidence type="ECO:0000256" key="3">
    <source>
        <dbReference type="ARBA" id="ARBA00007084"/>
    </source>
</evidence>
<evidence type="ECO:0000313" key="10">
    <source>
        <dbReference type="Proteomes" id="UP000054144"/>
    </source>
</evidence>